<dbReference type="SUPFAM" id="SSF53271">
    <property type="entry name" value="PRTase-like"/>
    <property type="match status" value="1"/>
</dbReference>
<dbReference type="NCBIfam" id="TIGR01091">
    <property type="entry name" value="upp"/>
    <property type="match status" value="1"/>
</dbReference>
<keyword evidence="7 15" id="KW-0808">Transferase</keyword>
<organism evidence="15 16">
    <name type="scientific">Hydrococcus rivularis NIES-593</name>
    <dbReference type="NCBI Taxonomy" id="1921803"/>
    <lineage>
        <taxon>Bacteria</taxon>
        <taxon>Bacillati</taxon>
        <taxon>Cyanobacteriota</taxon>
        <taxon>Cyanophyceae</taxon>
        <taxon>Pleurocapsales</taxon>
        <taxon>Hydrococcaceae</taxon>
        <taxon>Hydrococcus</taxon>
    </lineage>
</organism>
<name>A0A1U7HRH8_9CYAN</name>
<dbReference type="GO" id="GO:0005737">
    <property type="term" value="C:cytoplasm"/>
    <property type="evidence" value="ECO:0007669"/>
    <property type="project" value="UniProtKB-ARBA"/>
</dbReference>
<keyword evidence="8" id="KW-0547">Nucleotide-binding</keyword>
<dbReference type="Proteomes" id="UP000186868">
    <property type="component" value="Unassembled WGS sequence"/>
</dbReference>
<keyword evidence="9" id="KW-0342">GTP-binding</keyword>
<dbReference type="EC" id="2.4.2.9" evidence="4 13"/>
<accession>A0A1U7HRH8</accession>
<dbReference type="PANTHER" id="PTHR32315">
    <property type="entry name" value="ADENINE PHOSPHORIBOSYLTRANSFERASE"/>
    <property type="match status" value="1"/>
</dbReference>
<comment type="cofactor">
    <cofactor evidence="1">
        <name>Mg(2+)</name>
        <dbReference type="ChEBI" id="CHEBI:18420"/>
    </cofactor>
</comment>
<evidence type="ECO:0000256" key="9">
    <source>
        <dbReference type="ARBA" id="ARBA00023134"/>
    </source>
</evidence>
<dbReference type="NCBIfam" id="NF001097">
    <property type="entry name" value="PRK00129.1"/>
    <property type="match status" value="1"/>
</dbReference>
<dbReference type="InterPro" id="IPR029057">
    <property type="entry name" value="PRTase-like"/>
</dbReference>
<dbReference type="Pfam" id="PF14681">
    <property type="entry name" value="UPRTase"/>
    <property type="match status" value="1"/>
</dbReference>
<keyword evidence="16" id="KW-1185">Reference proteome</keyword>
<protein>
    <recommendedName>
        <fullName evidence="12 13">Uracil phosphoribosyltransferase</fullName>
        <ecNumber evidence="4 13">2.4.2.9</ecNumber>
    </recommendedName>
</protein>
<dbReference type="GO" id="GO:0044206">
    <property type="term" value="P:UMP salvage"/>
    <property type="evidence" value="ECO:0007669"/>
    <property type="project" value="UniProtKB-UniPathway"/>
</dbReference>
<gene>
    <name evidence="15" type="ORF">NIES593_03415</name>
</gene>
<dbReference type="InterPro" id="IPR000836">
    <property type="entry name" value="PRTase_dom"/>
</dbReference>
<dbReference type="InterPro" id="IPR005765">
    <property type="entry name" value="UPRT"/>
</dbReference>
<comment type="function">
    <text evidence="11">Catalyzes the conversion of uracil and 5-phospho-alpha-D-ribose 1-diphosphate (PRPP) to UMP and diphosphate.</text>
</comment>
<proteinExistence type="inferred from homology"/>
<dbReference type="GO" id="GO:0005525">
    <property type="term" value="F:GTP binding"/>
    <property type="evidence" value="ECO:0007669"/>
    <property type="project" value="UniProtKB-KW"/>
</dbReference>
<comment type="catalytic activity">
    <reaction evidence="10">
        <text>UMP + diphosphate = 5-phospho-alpha-D-ribose 1-diphosphate + uracil</text>
        <dbReference type="Rhea" id="RHEA:13017"/>
        <dbReference type="ChEBI" id="CHEBI:17568"/>
        <dbReference type="ChEBI" id="CHEBI:33019"/>
        <dbReference type="ChEBI" id="CHEBI:57865"/>
        <dbReference type="ChEBI" id="CHEBI:58017"/>
        <dbReference type="EC" id="2.4.2.9"/>
    </reaction>
</comment>
<evidence type="ECO:0000256" key="7">
    <source>
        <dbReference type="ARBA" id="ARBA00022679"/>
    </source>
</evidence>
<evidence type="ECO:0000256" key="5">
    <source>
        <dbReference type="ARBA" id="ARBA00022533"/>
    </source>
</evidence>
<comment type="caution">
    <text evidence="15">The sequence shown here is derived from an EMBL/GenBank/DDBJ whole genome shotgun (WGS) entry which is preliminary data.</text>
</comment>
<dbReference type="UniPathway" id="UPA00574">
    <property type="reaction ID" value="UER00636"/>
</dbReference>
<evidence type="ECO:0000256" key="13">
    <source>
        <dbReference type="NCBIfam" id="TIGR01091"/>
    </source>
</evidence>
<dbReference type="STRING" id="1921803.NIES593_03415"/>
<evidence type="ECO:0000259" key="14">
    <source>
        <dbReference type="Pfam" id="PF14681"/>
    </source>
</evidence>
<dbReference type="GO" id="GO:0006223">
    <property type="term" value="P:uracil salvage"/>
    <property type="evidence" value="ECO:0007669"/>
    <property type="project" value="InterPro"/>
</dbReference>
<dbReference type="RefSeq" id="WP_073598242.1">
    <property type="nucleotide sequence ID" value="NZ_MRCB01000002.1"/>
</dbReference>
<evidence type="ECO:0000256" key="8">
    <source>
        <dbReference type="ARBA" id="ARBA00022741"/>
    </source>
</evidence>
<dbReference type="CDD" id="cd06223">
    <property type="entry name" value="PRTases_typeI"/>
    <property type="match status" value="1"/>
</dbReference>
<keyword evidence="6 15" id="KW-0328">Glycosyltransferase</keyword>
<reference evidence="15 16" key="1">
    <citation type="submission" date="2016-11" db="EMBL/GenBank/DDBJ databases">
        <title>Draft Genome Sequences of Nine Cyanobacterial Strains from Diverse Habitats.</title>
        <authorList>
            <person name="Zhu T."/>
            <person name="Hou S."/>
            <person name="Lu X."/>
            <person name="Hess W.R."/>
        </authorList>
    </citation>
    <scope>NUCLEOTIDE SEQUENCE [LARGE SCALE GENOMIC DNA]</scope>
    <source>
        <strain evidence="15 16">NIES-593</strain>
    </source>
</reference>
<evidence type="ECO:0000256" key="4">
    <source>
        <dbReference type="ARBA" id="ARBA00011894"/>
    </source>
</evidence>
<dbReference type="GO" id="GO:0004845">
    <property type="term" value="F:uracil phosphoribosyltransferase activity"/>
    <property type="evidence" value="ECO:0007669"/>
    <property type="project" value="UniProtKB-UniRule"/>
</dbReference>
<evidence type="ECO:0000313" key="16">
    <source>
        <dbReference type="Proteomes" id="UP000186868"/>
    </source>
</evidence>
<comment type="pathway">
    <text evidence="2">Pyrimidine metabolism; UMP biosynthesis via salvage pathway; UMP from uracil: step 1/1.</text>
</comment>
<evidence type="ECO:0000256" key="2">
    <source>
        <dbReference type="ARBA" id="ARBA00005180"/>
    </source>
</evidence>
<dbReference type="InterPro" id="IPR050054">
    <property type="entry name" value="UPRTase/APRTase"/>
</dbReference>
<dbReference type="PANTHER" id="PTHR32315:SF4">
    <property type="entry name" value="URACIL PHOSPHORIBOSYLTRANSFERASE, CHLOROPLASTIC"/>
    <property type="match status" value="1"/>
</dbReference>
<evidence type="ECO:0000256" key="12">
    <source>
        <dbReference type="ARBA" id="ARBA00072146"/>
    </source>
</evidence>
<dbReference type="OrthoDB" id="9781675at2"/>
<evidence type="ECO:0000256" key="11">
    <source>
        <dbReference type="ARBA" id="ARBA00056901"/>
    </source>
</evidence>
<dbReference type="EMBL" id="MRCB01000002">
    <property type="protein sequence ID" value="OKH26135.1"/>
    <property type="molecule type" value="Genomic_DNA"/>
</dbReference>
<evidence type="ECO:0000256" key="6">
    <source>
        <dbReference type="ARBA" id="ARBA00022676"/>
    </source>
</evidence>
<comment type="similarity">
    <text evidence="3">Belongs to the UPRTase family.</text>
</comment>
<sequence length="216" mass="23448">MTLQLRVYVPDHPLIKHWLAVARDANTPSVLFKTAMTELGRWLTYEAARHWLPTLEATVQTPLAECSATLIDPEVPVAVVPILRAGLALLDGAQVLLPLASIYHLGIVRNEETLQPSCYLNKLPEQFACETRVLILEPMLATGGSIMTAMAEITRRGGDPALIRIISVVAAPPALRQLSEKYPSLNIYTAIIDEGLNSKGYIVPGLGDAGDRAFGT</sequence>
<evidence type="ECO:0000256" key="10">
    <source>
        <dbReference type="ARBA" id="ARBA00052919"/>
    </source>
</evidence>
<dbReference type="Gene3D" id="3.40.50.2020">
    <property type="match status" value="1"/>
</dbReference>
<dbReference type="AlphaFoldDB" id="A0A1U7HRH8"/>
<keyword evidence="5" id="KW-0021">Allosteric enzyme</keyword>
<dbReference type="FunFam" id="3.40.50.2020:FF:000003">
    <property type="entry name" value="Uracil phosphoribosyltransferase"/>
    <property type="match status" value="1"/>
</dbReference>
<evidence type="ECO:0000256" key="1">
    <source>
        <dbReference type="ARBA" id="ARBA00001946"/>
    </source>
</evidence>
<evidence type="ECO:0000256" key="3">
    <source>
        <dbReference type="ARBA" id="ARBA00009516"/>
    </source>
</evidence>
<feature type="domain" description="Phosphoribosyltransferase" evidence="14">
    <location>
        <begin position="9"/>
        <end position="216"/>
    </location>
</feature>
<evidence type="ECO:0000313" key="15">
    <source>
        <dbReference type="EMBL" id="OKH26135.1"/>
    </source>
</evidence>